<feature type="compositionally biased region" description="Low complexity" evidence="6">
    <location>
        <begin position="61"/>
        <end position="76"/>
    </location>
</feature>
<dbReference type="RefSeq" id="WP_102241892.1">
    <property type="nucleotide sequence ID" value="NZ_CP025704.1"/>
</dbReference>
<proteinExistence type="predicted"/>
<dbReference type="EMBL" id="CP025704">
    <property type="protein sequence ID" value="AUN96597.1"/>
    <property type="molecule type" value="Genomic_DNA"/>
</dbReference>
<dbReference type="KEGG" id="bsto:C0V70_00445"/>
<evidence type="ECO:0000256" key="3">
    <source>
        <dbReference type="ARBA" id="ARBA00022692"/>
    </source>
</evidence>
<evidence type="ECO:0000256" key="7">
    <source>
        <dbReference type="SAM" id="Phobius"/>
    </source>
</evidence>
<feature type="transmembrane region" description="Helical" evidence="7">
    <location>
        <begin position="224"/>
        <end position="243"/>
    </location>
</feature>
<dbReference type="Pfam" id="PF06271">
    <property type="entry name" value="RDD"/>
    <property type="match status" value="1"/>
</dbReference>
<feature type="region of interest" description="Disordered" evidence="6">
    <location>
        <begin position="37"/>
        <end position="81"/>
    </location>
</feature>
<evidence type="ECO:0000256" key="2">
    <source>
        <dbReference type="ARBA" id="ARBA00022475"/>
    </source>
</evidence>
<accession>A0A2K9NM58</accession>
<comment type="subcellular location">
    <subcellularLocation>
        <location evidence="1">Cell membrane</location>
        <topology evidence="1">Multi-pass membrane protein</topology>
    </subcellularLocation>
</comment>
<evidence type="ECO:0000313" key="9">
    <source>
        <dbReference type="EMBL" id="AUN96597.1"/>
    </source>
</evidence>
<dbReference type="PANTHER" id="PTHR36115">
    <property type="entry name" value="PROLINE-RICH ANTIGEN HOMOLOG-RELATED"/>
    <property type="match status" value="1"/>
</dbReference>
<dbReference type="GO" id="GO:0005886">
    <property type="term" value="C:plasma membrane"/>
    <property type="evidence" value="ECO:0007669"/>
    <property type="project" value="UniProtKB-SubCell"/>
</dbReference>
<evidence type="ECO:0000256" key="4">
    <source>
        <dbReference type="ARBA" id="ARBA00022989"/>
    </source>
</evidence>
<feature type="transmembrane region" description="Helical" evidence="7">
    <location>
        <begin position="135"/>
        <end position="164"/>
    </location>
</feature>
<sequence length="256" mass="28053">MNQESHSFSSSKDAKQIQIDLDEFQISEDSFKPMTKGLGFHHDVKRPSFKPAPKEVKPFAPSKMPMSSLSSMPSVSQPKTTVGSHLPSGLEAFYGTTKPAPTMEVPNLFEQPVKKEEVKTEKAASKKTAAQTSQFFAWIVDVLVIASFVALTGALLVFASGIEFHMYSRLISTQDLAAFGAAIFSIYYLLYFTILDLSSTPGKTIFGIRLVKADGSEVSVKHTFTRALISLLSGVALFLPMLLDFQGRLSDTKVVK</sequence>
<gene>
    <name evidence="9" type="ORF">C0V70_00445</name>
</gene>
<keyword evidence="2" id="KW-1003">Cell membrane</keyword>
<dbReference type="InterPro" id="IPR010432">
    <property type="entry name" value="RDD"/>
</dbReference>
<protein>
    <recommendedName>
        <fullName evidence="8">RDD domain-containing protein</fullName>
    </recommendedName>
</protein>
<dbReference type="AlphaFoldDB" id="A0A2K9NM58"/>
<keyword evidence="4 7" id="KW-1133">Transmembrane helix</keyword>
<dbReference type="InterPro" id="IPR051791">
    <property type="entry name" value="Pra-immunoreactive"/>
</dbReference>
<evidence type="ECO:0000259" key="8">
    <source>
        <dbReference type="Pfam" id="PF06271"/>
    </source>
</evidence>
<feature type="domain" description="RDD" evidence="8">
    <location>
        <begin position="135"/>
        <end position="244"/>
    </location>
</feature>
<name>A0A2K9NM58_BACTC</name>
<organism evidence="9 10">
    <name type="scientific">Bacteriovorax stolpii</name>
    <name type="common">Bdellovibrio stolpii</name>
    <dbReference type="NCBI Taxonomy" id="960"/>
    <lineage>
        <taxon>Bacteria</taxon>
        <taxon>Pseudomonadati</taxon>
        <taxon>Bdellovibrionota</taxon>
        <taxon>Bacteriovoracia</taxon>
        <taxon>Bacteriovoracales</taxon>
        <taxon>Bacteriovoracaceae</taxon>
        <taxon>Bacteriovorax</taxon>
    </lineage>
</organism>
<feature type="transmembrane region" description="Helical" evidence="7">
    <location>
        <begin position="176"/>
        <end position="194"/>
    </location>
</feature>
<dbReference type="Proteomes" id="UP000235584">
    <property type="component" value="Chromosome"/>
</dbReference>
<evidence type="ECO:0000256" key="6">
    <source>
        <dbReference type="SAM" id="MobiDB-lite"/>
    </source>
</evidence>
<keyword evidence="5 7" id="KW-0472">Membrane</keyword>
<keyword evidence="3 7" id="KW-0812">Transmembrane</keyword>
<evidence type="ECO:0000313" key="10">
    <source>
        <dbReference type="Proteomes" id="UP000235584"/>
    </source>
</evidence>
<reference evidence="9 10" key="1">
    <citation type="submission" date="2018-01" db="EMBL/GenBank/DDBJ databases">
        <title>Complete genome sequence of Bacteriovorax stolpii DSM12778.</title>
        <authorList>
            <person name="Tang B."/>
            <person name="Chang J."/>
        </authorList>
    </citation>
    <scope>NUCLEOTIDE SEQUENCE [LARGE SCALE GENOMIC DNA]</scope>
    <source>
        <strain evidence="9 10">DSM 12778</strain>
    </source>
</reference>
<evidence type="ECO:0000256" key="1">
    <source>
        <dbReference type="ARBA" id="ARBA00004651"/>
    </source>
</evidence>
<feature type="compositionally biased region" description="Basic and acidic residues" evidence="6">
    <location>
        <begin position="40"/>
        <end position="57"/>
    </location>
</feature>
<evidence type="ECO:0000256" key="5">
    <source>
        <dbReference type="ARBA" id="ARBA00023136"/>
    </source>
</evidence>
<keyword evidence="10" id="KW-1185">Reference proteome</keyword>
<dbReference type="OrthoDB" id="5298961at2"/>